<evidence type="ECO:0000256" key="9">
    <source>
        <dbReference type="SAM" id="Phobius"/>
    </source>
</evidence>
<dbReference type="InterPro" id="IPR015720">
    <property type="entry name" value="Emp24-like"/>
</dbReference>
<accession>A0A1W0XDP3</accession>
<dbReference type="InterPro" id="IPR036598">
    <property type="entry name" value="GOLD_dom_sf"/>
</dbReference>
<evidence type="ECO:0000256" key="7">
    <source>
        <dbReference type="ARBA" id="ARBA00037847"/>
    </source>
</evidence>
<evidence type="ECO:0000313" key="12">
    <source>
        <dbReference type="Proteomes" id="UP000192578"/>
    </source>
</evidence>
<protein>
    <submittedName>
        <fullName evidence="11">Transmembrane emp24 domain-containing protein 7</fullName>
    </submittedName>
</protein>
<feature type="domain" description="GOLD" evidence="10">
    <location>
        <begin position="57"/>
        <end position="139"/>
    </location>
</feature>
<evidence type="ECO:0000313" key="11">
    <source>
        <dbReference type="EMBL" id="OQV25570.1"/>
    </source>
</evidence>
<dbReference type="Proteomes" id="UP000192578">
    <property type="component" value="Unassembled WGS sequence"/>
</dbReference>
<comment type="subcellular location">
    <subcellularLocation>
        <location evidence="7">Endomembrane system</location>
        <topology evidence="7">Single-pass membrane protein</topology>
    </subcellularLocation>
    <subcellularLocation>
        <location evidence="1 8">Membrane</location>
        <topology evidence="1 8">Single-pass type I membrane protein</topology>
    </subcellularLocation>
</comment>
<dbReference type="AlphaFoldDB" id="A0A1W0XDP3"/>
<evidence type="ECO:0000256" key="1">
    <source>
        <dbReference type="ARBA" id="ARBA00004479"/>
    </source>
</evidence>
<feature type="transmembrane region" description="Helical" evidence="9">
    <location>
        <begin position="25"/>
        <end position="46"/>
    </location>
</feature>
<keyword evidence="3 8" id="KW-0812">Transmembrane</keyword>
<dbReference type="PANTHER" id="PTHR22811">
    <property type="entry name" value="TRANSMEMBRANE EMP24 DOMAIN-CONTAINING PROTEIN"/>
    <property type="match status" value="1"/>
</dbReference>
<evidence type="ECO:0000256" key="5">
    <source>
        <dbReference type="ARBA" id="ARBA00022989"/>
    </source>
</evidence>
<comment type="similarity">
    <text evidence="2 8">Belongs to the EMP24/GP25L family.</text>
</comment>
<comment type="caution">
    <text evidence="11">The sequence shown here is derived from an EMBL/GenBank/DDBJ whole genome shotgun (WGS) entry which is preliminary data.</text>
</comment>
<dbReference type="GO" id="GO:0012505">
    <property type="term" value="C:endomembrane system"/>
    <property type="evidence" value="ECO:0007669"/>
    <property type="project" value="UniProtKB-SubCell"/>
</dbReference>
<dbReference type="InterPro" id="IPR009038">
    <property type="entry name" value="GOLD_dom"/>
</dbReference>
<sequence length="231" mass="26375">MVSSDHHPFLLVRGRSTLSAMKDSFASSVFPILLAFIFSVFPVLGVELTFELQDRDTQCFFEEITKGDKSTVEFQVVTGGHYDIDCTIIDPAGKEVYKGVKKEYDSHVFTAELNGAYQVCFGNEFSTFSHKLVYMDWYVGDEHPFRNPMKGDTVLTQLETSAEVIQNNLREVEDALTHRRLREAQDRKFAEDLNESTTYWSIGQSFFMLLCGLGQIWALKSFFTDKTKTHA</sequence>
<evidence type="ECO:0000256" key="6">
    <source>
        <dbReference type="ARBA" id="ARBA00023136"/>
    </source>
</evidence>
<dbReference type="OrthoDB" id="62956at2759"/>
<evidence type="ECO:0000256" key="8">
    <source>
        <dbReference type="RuleBase" id="RU003827"/>
    </source>
</evidence>
<keyword evidence="5 9" id="KW-1133">Transmembrane helix</keyword>
<dbReference type="SMART" id="SM01190">
    <property type="entry name" value="EMP24_GP25L"/>
    <property type="match status" value="1"/>
</dbReference>
<name>A0A1W0XDP3_HYPEX</name>
<evidence type="ECO:0000256" key="2">
    <source>
        <dbReference type="ARBA" id="ARBA00007104"/>
    </source>
</evidence>
<dbReference type="GO" id="GO:0016020">
    <property type="term" value="C:membrane"/>
    <property type="evidence" value="ECO:0007669"/>
    <property type="project" value="UniProtKB-SubCell"/>
</dbReference>
<dbReference type="Pfam" id="PF01105">
    <property type="entry name" value="EMP24_GP25L"/>
    <property type="match status" value="1"/>
</dbReference>
<reference evidence="12" key="1">
    <citation type="submission" date="2017-01" db="EMBL/GenBank/DDBJ databases">
        <title>Comparative genomics of anhydrobiosis in the tardigrade Hypsibius dujardini.</title>
        <authorList>
            <person name="Yoshida Y."/>
            <person name="Koutsovoulos G."/>
            <person name="Laetsch D."/>
            <person name="Stevens L."/>
            <person name="Kumar S."/>
            <person name="Horikawa D."/>
            <person name="Ishino K."/>
            <person name="Komine S."/>
            <person name="Tomita M."/>
            <person name="Blaxter M."/>
            <person name="Arakawa K."/>
        </authorList>
    </citation>
    <scope>NUCLEOTIDE SEQUENCE [LARGE SCALE GENOMIC DNA]</scope>
    <source>
        <strain evidence="12">Z151</strain>
    </source>
</reference>
<evidence type="ECO:0000259" key="10">
    <source>
        <dbReference type="PROSITE" id="PS50866"/>
    </source>
</evidence>
<keyword evidence="6 9" id="KW-0472">Membrane</keyword>
<dbReference type="PROSITE" id="PS50866">
    <property type="entry name" value="GOLD"/>
    <property type="match status" value="1"/>
</dbReference>
<gene>
    <name evidence="11" type="ORF">BV898_00508</name>
</gene>
<organism evidence="11 12">
    <name type="scientific">Hypsibius exemplaris</name>
    <name type="common">Freshwater tardigrade</name>
    <dbReference type="NCBI Taxonomy" id="2072580"/>
    <lineage>
        <taxon>Eukaryota</taxon>
        <taxon>Metazoa</taxon>
        <taxon>Ecdysozoa</taxon>
        <taxon>Tardigrada</taxon>
        <taxon>Eutardigrada</taxon>
        <taxon>Parachela</taxon>
        <taxon>Hypsibioidea</taxon>
        <taxon>Hypsibiidae</taxon>
        <taxon>Hypsibius</taxon>
    </lineage>
</organism>
<evidence type="ECO:0000256" key="4">
    <source>
        <dbReference type="ARBA" id="ARBA00022729"/>
    </source>
</evidence>
<keyword evidence="4" id="KW-0732">Signal</keyword>
<keyword evidence="12" id="KW-1185">Reference proteome</keyword>
<evidence type="ECO:0000256" key="3">
    <source>
        <dbReference type="ARBA" id="ARBA00022692"/>
    </source>
</evidence>
<proteinExistence type="inferred from homology"/>
<dbReference type="EMBL" id="MTYJ01000002">
    <property type="protein sequence ID" value="OQV25570.1"/>
    <property type="molecule type" value="Genomic_DNA"/>
</dbReference>
<dbReference type="SUPFAM" id="SSF101576">
    <property type="entry name" value="Supernatant protein factor (SPF), C-terminal domain"/>
    <property type="match status" value="1"/>
</dbReference>